<sequence length="1067" mass="118201">MEFMKLCHFLPFIFLFFSFVFSPSSSQASLPHQCLDNQKLALLRFKNESFSFSSSSSSKSESWKPDTDCCSWEGIKCDNTTGHVISLDLSWDQLVGDIDSNSSLFKLHSLMRLNLSHNSFHFFNFNSELFGFSQLVNLTHLDLANSGFSGQVPLQMSRLTKLVSLNLSDNQQLKLENPNLKMLVQNMSSLRELCLDKVNMSTRNGNWCKAISSAAPNLLVLRLWDCSLSGPIDSSISNLHLLSELVLSNNNLLSEVPDVLTNLSSLVSIQLSSCGLHGEFPGGIFQLPNLQIIDVSNNPNLYGLLPEFPQQSALRELSLSCTKFHGKLPESIGNLEFLTNLYLDNCNFSGTLPNSIGNLTALQYLSLSSNYFSGSIPSLALPKKITDELVEQSHLSPESRLLNLRLLDLRNNSFDGITDYSLFTLPSLKDLMLGKNRFHSLPDEGPFTPSSSLSWLDLSENEFQGPISRLLTVLTSLEILNLSSNKFNGSMDLGMFSNLTKLRHLYLSHNDWSITASANLTFPQLVSLHLSHNHWSMTDSDDLAFPNLKMLKMRSCNVTKFPSFLRNLHSMEALDLSSNGINGQIPNWVWSSSLIGLNLSQNLLTGLDRPLPDASSLQMGALDVHSNKLQGSLPFLSQQIEFLDYSDNNFSSVIPADIGSYLSKAFFFSVSGNNLIGKIPTSICSARKLQVLDLSDNQLNGTIPTCLGNFSSELLVLNLGGNNLQGTMPWSYAETLSTLVFNGNGLEGKVPRSLSTCKGLEVLDLGDNQIHDTFPFWLGNLPQLQVLVLRSNKFYGPIGYPQNKNVFPMLHVIDIASNDFVGHLPSEYFLTWTAMMKVDEGKSKVQYLGVSASYSYYITVKLKMKGENMTLERILNIFTSINLSNNEFEGKIPKLIGELKSLHVLDLSHNNLDGPIPSSLENLLQLESLDLSHNKLSGEIPQQLVRLTFLSFINLSANELQGSIPSGAQFNTFPAGSYEGNPGLCGFPLPTKCEAAKEALPPIQQQKLELDSTGEFDWTVLLMGYGCGLVAGLSMGYILFWGNGFIAESITTKMQQSHLRSSQQRRS</sequence>
<dbReference type="SMART" id="SM00365">
    <property type="entry name" value="LRR_SD22"/>
    <property type="match status" value="7"/>
</dbReference>
<keyword evidence="10 16" id="KW-0675">Receptor</keyword>
<comment type="caution">
    <text evidence="16">The sequence shown here is derived from an EMBL/GenBank/DDBJ whole genome shotgun (WGS) entry which is preliminary data.</text>
</comment>
<feature type="chain" id="PRO_5019132942" evidence="13">
    <location>
        <begin position="29"/>
        <end position="1067"/>
    </location>
</feature>
<dbReference type="EMBL" id="QGNW01000090">
    <property type="protein sequence ID" value="RVW98934.1"/>
    <property type="molecule type" value="Genomic_DNA"/>
</dbReference>
<keyword evidence="9 12" id="KW-0472">Membrane</keyword>
<feature type="signal peptide" evidence="13">
    <location>
        <begin position="1"/>
        <end position="28"/>
    </location>
</feature>
<dbReference type="FunFam" id="3.80.10.10:FF:000470">
    <property type="entry name" value="LRR receptor-like serine/threonine-protein kinase RPK2"/>
    <property type="match status" value="1"/>
</dbReference>
<feature type="domain" description="Disease resistance R13L4/SHOC-2-like LRR" evidence="15">
    <location>
        <begin position="313"/>
        <end position="535"/>
    </location>
</feature>
<evidence type="ECO:0000256" key="5">
    <source>
        <dbReference type="ARBA" id="ARBA00022692"/>
    </source>
</evidence>
<comment type="subcellular location">
    <subcellularLocation>
        <location evidence="1">Cell membrane</location>
        <topology evidence="1">Single-pass type I membrane protein</topology>
    </subcellularLocation>
</comment>
<protein>
    <submittedName>
        <fullName evidence="16">Receptor like protein 42</fullName>
    </submittedName>
</protein>
<evidence type="ECO:0000256" key="10">
    <source>
        <dbReference type="ARBA" id="ARBA00023170"/>
    </source>
</evidence>
<dbReference type="AlphaFoldDB" id="A0A438IQD8"/>
<keyword evidence="4" id="KW-0433">Leucine-rich repeat</keyword>
<dbReference type="PANTHER" id="PTHR48052:SF85">
    <property type="entry name" value="LEUCINE-RICH REPEAT-CONTAINING N-TERMINAL PLANT-TYPE DOMAIN-CONTAINING PROTEIN"/>
    <property type="match status" value="1"/>
</dbReference>
<feature type="domain" description="Leucine-rich repeat-containing N-terminal plant-type" evidence="14">
    <location>
        <begin position="36"/>
        <end position="78"/>
    </location>
</feature>
<evidence type="ECO:0000256" key="2">
    <source>
        <dbReference type="ARBA" id="ARBA00009592"/>
    </source>
</evidence>
<keyword evidence="8 12" id="KW-1133">Transmembrane helix</keyword>
<feature type="transmembrane region" description="Helical" evidence="12">
    <location>
        <begin position="1018"/>
        <end position="1040"/>
    </location>
</feature>
<keyword evidence="11" id="KW-0325">Glycoprotein</keyword>
<dbReference type="SMART" id="SM00369">
    <property type="entry name" value="LRR_TYP"/>
    <property type="match status" value="11"/>
</dbReference>
<dbReference type="GO" id="GO:0005886">
    <property type="term" value="C:plasma membrane"/>
    <property type="evidence" value="ECO:0007669"/>
    <property type="project" value="UniProtKB-SubCell"/>
</dbReference>
<dbReference type="PANTHER" id="PTHR48052">
    <property type="entry name" value="UNNAMED PRODUCT"/>
    <property type="match status" value="1"/>
</dbReference>
<dbReference type="InterPro" id="IPR032675">
    <property type="entry name" value="LRR_dom_sf"/>
</dbReference>
<evidence type="ECO:0000256" key="8">
    <source>
        <dbReference type="ARBA" id="ARBA00022989"/>
    </source>
</evidence>
<evidence type="ECO:0000259" key="15">
    <source>
        <dbReference type="Pfam" id="PF23598"/>
    </source>
</evidence>
<dbReference type="PROSITE" id="PS51450">
    <property type="entry name" value="LRR"/>
    <property type="match status" value="1"/>
</dbReference>
<dbReference type="InterPro" id="IPR001611">
    <property type="entry name" value="Leu-rich_rpt"/>
</dbReference>
<keyword evidence="3" id="KW-1003">Cell membrane</keyword>
<dbReference type="FunFam" id="3.80.10.10:FF:000213">
    <property type="entry name" value="Tyrosine-sulfated glycopeptide receptor 1"/>
    <property type="match status" value="1"/>
</dbReference>
<name>A0A438IQD8_VITVI</name>
<comment type="similarity">
    <text evidence="2">Belongs to the RLP family.</text>
</comment>
<evidence type="ECO:0000313" key="16">
    <source>
        <dbReference type="EMBL" id="RVW98934.1"/>
    </source>
</evidence>
<reference evidence="16 17" key="1">
    <citation type="journal article" date="2018" name="PLoS Genet.">
        <title>Population sequencing reveals clonal diversity and ancestral inbreeding in the grapevine cultivar Chardonnay.</title>
        <authorList>
            <person name="Roach M.J."/>
            <person name="Johnson D.L."/>
            <person name="Bohlmann J."/>
            <person name="van Vuuren H.J."/>
            <person name="Jones S.J."/>
            <person name="Pretorius I.S."/>
            <person name="Schmidt S.A."/>
            <person name="Borneman A.R."/>
        </authorList>
    </citation>
    <scope>NUCLEOTIDE SEQUENCE [LARGE SCALE GENOMIC DNA]</scope>
    <source>
        <strain evidence="17">cv. Chardonnay</strain>
        <tissue evidence="16">Leaf</tissue>
    </source>
</reference>
<keyword evidence="6 13" id="KW-0732">Signal</keyword>
<gene>
    <name evidence="16" type="primary">RLP42_23</name>
    <name evidence="16" type="ORF">CK203_033792</name>
</gene>
<evidence type="ECO:0000256" key="9">
    <source>
        <dbReference type="ARBA" id="ARBA00023136"/>
    </source>
</evidence>
<dbReference type="Pfam" id="PF00560">
    <property type="entry name" value="LRR_1"/>
    <property type="match status" value="5"/>
</dbReference>
<evidence type="ECO:0000256" key="11">
    <source>
        <dbReference type="ARBA" id="ARBA00023180"/>
    </source>
</evidence>
<evidence type="ECO:0000256" key="3">
    <source>
        <dbReference type="ARBA" id="ARBA00022475"/>
    </source>
</evidence>
<dbReference type="GO" id="GO:0051606">
    <property type="term" value="P:detection of stimulus"/>
    <property type="evidence" value="ECO:0007669"/>
    <property type="project" value="UniProtKB-ARBA"/>
</dbReference>
<evidence type="ECO:0000256" key="1">
    <source>
        <dbReference type="ARBA" id="ARBA00004251"/>
    </source>
</evidence>
<evidence type="ECO:0000259" key="14">
    <source>
        <dbReference type="Pfam" id="PF08263"/>
    </source>
</evidence>
<keyword evidence="7" id="KW-0677">Repeat</keyword>
<keyword evidence="5 12" id="KW-0812">Transmembrane</keyword>
<dbReference type="InterPro" id="IPR003591">
    <property type="entry name" value="Leu-rich_rpt_typical-subtyp"/>
</dbReference>
<dbReference type="Gene3D" id="3.80.10.10">
    <property type="entry name" value="Ribonuclease Inhibitor"/>
    <property type="match status" value="5"/>
</dbReference>
<dbReference type="Pfam" id="PF23598">
    <property type="entry name" value="LRR_14"/>
    <property type="match status" value="1"/>
</dbReference>
<evidence type="ECO:0000256" key="12">
    <source>
        <dbReference type="SAM" id="Phobius"/>
    </source>
</evidence>
<dbReference type="InterPro" id="IPR055414">
    <property type="entry name" value="LRR_R13L4/SHOC2-like"/>
</dbReference>
<dbReference type="InterPro" id="IPR013210">
    <property type="entry name" value="LRR_N_plant-typ"/>
</dbReference>
<organism evidence="16 17">
    <name type="scientific">Vitis vinifera</name>
    <name type="common">Grape</name>
    <dbReference type="NCBI Taxonomy" id="29760"/>
    <lineage>
        <taxon>Eukaryota</taxon>
        <taxon>Viridiplantae</taxon>
        <taxon>Streptophyta</taxon>
        <taxon>Embryophyta</taxon>
        <taxon>Tracheophyta</taxon>
        <taxon>Spermatophyta</taxon>
        <taxon>Magnoliopsida</taxon>
        <taxon>eudicotyledons</taxon>
        <taxon>Gunneridae</taxon>
        <taxon>Pentapetalae</taxon>
        <taxon>rosids</taxon>
        <taxon>Vitales</taxon>
        <taxon>Vitaceae</taxon>
        <taxon>Viteae</taxon>
        <taxon>Vitis</taxon>
    </lineage>
</organism>
<proteinExistence type="inferred from homology"/>
<evidence type="ECO:0000313" key="17">
    <source>
        <dbReference type="Proteomes" id="UP000288805"/>
    </source>
</evidence>
<evidence type="ECO:0000256" key="13">
    <source>
        <dbReference type="SAM" id="SignalP"/>
    </source>
</evidence>
<accession>A0A438IQD8</accession>
<evidence type="ECO:0000256" key="7">
    <source>
        <dbReference type="ARBA" id="ARBA00022737"/>
    </source>
</evidence>
<dbReference type="Pfam" id="PF08263">
    <property type="entry name" value="LRRNT_2"/>
    <property type="match status" value="1"/>
</dbReference>
<evidence type="ECO:0000256" key="6">
    <source>
        <dbReference type="ARBA" id="ARBA00022729"/>
    </source>
</evidence>
<dbReference type="PRINTS" id="PR00019">
    <property type="entry name" value="LEURICHRPT"/>
</dbReference>
<dbReference type="Proteomes" id="UP000288805">
    <property type="component" value="Unassembled WGS sequence"/>
</dbReference>
<evidence type="ECO:0000256" key="4">
    <source>
        <dbReference type="ARBA" id="ARBA00022614"/>
    </source>
</evidence>
<dbReference type="SUPFAM" id="SSF52058">
    <property type="entry name" value="L domain-like"/>
    <property type="match status" value="2"/>
</dbReference>
<dbReference type="SUPFAM" id="SSF52047">
    <property type="entry name" value="RNI-like"/>
    <property type="match status" value="1"/>
</dbReference>
<dbReference type="Pfam" id="PF13855">
    <property type="entry name" value="LRR_8"/>
    <property type="match status" value="1"/>
</dbReference>